<evidence type="ECO:0000313" key="1">
    <source>
        <dbReference type="EMBL" id="KAJ9583740.1"/>
    </source>
</evidence>
<evidence type="ECO:0000313" key="2">
    <source>
        <dbReference type="Proteomes" id="UP001233999"/>
    </source>
</evidence>
<reference evidence="1" key="1">
    <citation type="journal article" date="2023" name="IScience">
        <title>Live-bearing cockroach genome reveals convergent evolutionary mechanisms linked to viviparity in insects and beyond.</title>
        <authorList>
            <person name="Fouks B."/>
            <person name="Harrison M.C."/>
            <person name="Mikhailova A.A."/>
            <person name="Marchal E."/>
            <person name="English S."/>
            <person name="Carruthers M."/>
            <person name="Jennings E.C."/>
            <person name="Chiamaka E.L."/>
            <person name="Frigard R.A."/>
            <person name="Pippel M."/>
            <person name="Attardo G.M."/>
            <person name="Benoit J.B."/>
            <person name="Bornberg-Bauer E."/>
            <person name="Tobe S.S."/>
        </authorList>
    </citation>
    <scope>NUCLEOTIDE SEQUENCE</scope>
    <source>
        <strain evidence="1">Stay&amp;Tobe</strain>
    </source>
</reference>
<dbReference type="AlphaFoldDB" id="A0AAD7ZNL9"/>
<comment type="caution">
    <text evidence="1">The sequence shown here is derived from an EMBL/GenBank/DDBJ whole genome shotgun (WGS) entry which is preliminary data.</text>
</comment>
<name>A0AAD7ZNL9_DIPPU</name>
<reference evidence="1" key="2">
    <citation type="submission" date="2023-05" db="EMBL/GenBank/DDBJ databases">
        <authorList>
            <person name="Fouks B."/>
        </authorList>
    </citation>
    <scope>NUCLEOTIDE SEQUENCE</scope>
    <source>
        <strain evidence="1">Stay&amp;Tobe</strain>
        <tissue evidence="1">Testes</tissue>
    </source>
</reference>
<proteinExistence type="predicted"/>
<gene>
    <name evidence="1" type="ORF">L9F63_021903</name>
</gene>
<organism evidence="1 2">
    <name type="scientific">Diploptera punctata</name>
    <name type="common">Pacific beetle cockroach</name>
    <dbReference type="NCBI Taxonomy" id="6984"/>
    <lineage>
        <taxon>Eukaryota</taxon>
        <taxon>Metazoa</taxon>
        <taxon>Ecdysozoa</taxon>
        <taxon>Arthropoda</taxon>
        <taxon>Hexapoda</taxon>
        <taxon>Insecta</taxon>
        <taxon>Pterygota</taxon>
        <taxon>Neoptera</taxon>
        <taxon>Polyneoptera</taxon>
        <taxon>Dictyoptera</taxon>
        <taxon>Blattodea</taxon>
        <taxon>Blaberoidea</taxon>
        <taxon>Blaberidae</taxon>
        <taxon>Diplopterinae</taxon>
        <taxon>Diploptera</taxon>
    </lineage>
</organism>
<accession>A0AAD7ZNL9</accession>
<dbReference type="Proteomes" id="UP001233999">
    <property type="component" value="Unassembled WGS sequence"/>
</dbReference>
<sequence>MDAETMKRIVEAFDASPQISTRQAAQTKVTNFLKVTFSRSSIDLQAPVFIFDNIRQLARCQATWTQLILPPPQYMTQNVSLREVHTKGRGWPCSPAEEIHKE</sequence>
<keyword evidence="2" id="KW-1185">Reference proteome</keyword>
<dbReference type="EMBL" id="JASPKZ010007534">
    <property type="protein sequence ID" value="KAJ9583740.1"/>
    <property type="molecule type" value="Genomic_DNA"/>
</dbReference>
<protein>
    <submittedName>
        <fullName evidence="1">Uncharacterized protein</fullName>
    </submittedName>
</protein>